<name>A0ABS9HRE6_9GAMM</name>
<gene>
    <name evidence="2" type="ORF">L3V18_06825</name>
</gene>
<reference evidence="2 3" key="2">
    <citation type="submission" date="2022-01" db="EMBL/GenBank/DDBJ databases">
        <title>Lysobacter chinensis sp. nov., a bacterium isolated from cow dung compost.</title>
        <authorList>
            <person name="Liu Y."/>
        </authorList>
    </citation>
    <scope>NUCLEOTIDE SEQUENCE [LARGE SCALE GENOMIC DNA]</scope>
    <source>
        <strain evidence="2 3">TLK-CK17</strain>
    </source>
</reference>
<proteinExistence type="predicted"/>
<dbReference type="SMART" id="SM00953">
    <property type="entry name" value="RES"/>
    <property type="match status" value="1"/>
</dbReference>
<dbReference type="EMBL" id="JAKJPO010000003">
    <property type="protein sequence ID" value="MCF7221504.1"/>
    <property type="molecule type" value="Genomic_DNA"/>
</dbReference>
<evidence type="ECO:0000313" key="3">
    <source>
        <dbReference type="Proteomes" id="UP001430796"/>
    </source>
</evidence>
<evidence type="ECO:0000313" key="2">
    <source>
        <dbReference type="EMBL" id="MCF7221504.1"/>
    </source>
</evidence>
<reference evidence="2 3" key="3">
    <citation type="submission" date="2022-01" db="EMBL/GenBank/DDBJ databases">
        <authorList>
            <person name="Zhou L.Y."/>
        </authorList>
    </citation>
    <scope>NUCLEOTIDE SEQUENCE [LARGE SCALE GENOMIC DNA]</scope>
    <source>
        <strain evidence="2 3">TLK-CK17</strain>
    </source>
</reference>
<comment type="caution">
    <text evidence="2">The sequence shown here is derived from an EMBL/GenBank/DDBJ whole genome shotgun (WGS) entry which is preliminary data.</text>
</comment>
<feature type="domain" description="RES" evidence="1">
    <location>
        <begin position="24"/>
        <end position="157"/>
    </location>
</feature>
<accession>A0ABS9HRE6</accession>
<protein>
    <submittedName>
        <fullName evidence="2">RES family NAD+ phosphorylase</fullName>
    </submittedName>
</protein>
<reference evidence="3" key="1">
    <citation type="submission" date="2022-01" db="EMBL/GenBank/DDBJ databases">
        <title>Lysobacter chinensis sp. nov., a bacterium isolated from cow dung compost.</title>
        <authorList>
            <person name="Zhou L.Y."/>
        </authorList>
    </citation>
    <scope>NUCLEOTIDE SEQUENCE [LARGE SCALE GENOMIC DNA]</scope>
    <source>
        <strain evidence="3">TLK-CK17</strain>
    </source>
</reference>
<dbReference type="InterPro" id="IPR014914">
    <property type="entry name" value="RES_dom"/>
</dbReference>
<evidence type="ECO:0000259" key="1">
    <source>
        <dbReference type="SMART" id="SM00953"/>
    </source>
</evidence>
<keyword evidence="3" id="KW-1185">Reference proteome</keyword>
<dbReference type="RefSeq" id="WP_237053933.1">
    <property type="nucleotide sequence ID" value="NZ_JAKJPO010000003.1"/>
</dbReference>
<sequence length="173" mass="19492">MRRIRLDAGTPLFRAHNPLWSFQPLSGAGAARAGGRFNRVGTPALYLSFEEATCAAEYRQDNDLTEPYLLVAYLARLPELVDLRQLDDDGWDPLWNDWGCDWRQLFVDGTEPPSWALGDIILDAGELGLIFPSLANPGGLNVVLFTDRLQPEWLEPHDPNGLLPRDQSSWPHR</sequence>
<organism evidence="2 3">
    <name type="scientific">Marilutibacter chinensis</name>
    <dbReference type="NCBI Taxonomy" id="2912247"/>
    <lineage>
        <taxon>Bacteria</taxon>
        <taxon>Pseudomonadati</taxon>
        <taxon>Pseudomonadota</taxon>
        <taxon>Gammaproteobacteria</taxon>
        <taxon>Lysobacterales</taxon>
        <taxon>Lysobacteraceae</taxon>
        <taxon>Marilutibacter</taxon>
    </lineage>
</organism>
<dbReference type="Pfam" id="PF08808">
    <property type="entry name" value="RES"/>
    <property type="match status" value="1"/>
</dbReference>
<dbReference type="Proteomes" id="UP001430796">
    <property type="component" value="Unassembled WGS sequence"/>
</dbReference>